<dbReference type="GO" id="GO:0044781">
    <property type="term" value="P:bacterial-type flagellum organization"/>
    <property type="evidence" value="ECO:0007669"/>
    <property type="project" value="UniProtKB-UniRule"/>
</dbReference>
<evidence type="ECO:0000313" key="9">
    <source>
        <dbReference type="Proteomes" id="UP000291793"/>
    </source>
</evidence>
<comment type="similarity">
    <text evidence="6 7">Belongs to the FliO/MopB family.</text>
</comment>
<dbReference type="EMBL" id="SJOP01000007">
    <property type="protein sequence ID" value="TCC09570.1"/>
    <property type="molecule type" value="Genomic_DNA"/>
</dbReference>
<keyword evidence="8" id="KW-0969">Cilium</keyword>
<sequence>MNTPSLNTVQPVAGGPAVAPVSIGNVVGALALVLLLIVAVAWICRRTGVASRMVKGNSILSVKHTQSLGARQRLVVVEVDDKWLLLGVTQENITNLMTMEKKADAEPIQAAPFAASLQAALVNRITRHKGEGKK</sequence>
<dbReference type="AlphaFoldDB" id="A0A4R0HIS2"/>
<accession>A0A4R0HIS2</accession>
<dbReference type="PANTHER" id="PTHR38766:SF1">
    <property type="entry name" value="FLAGELLAR PROTEIN FLIO"/>
    <property type="match status" value="1"/>
</dbReference>
<dbReference type="InterPro" id="IPR022781">
    <property type="entry name" value="Flagellar_biosynth_FliO"/>
</dbReference>
<keyword evidence="5 7" id="KW-0975">Bacterial flagellum</keyword>
<evidence type="ECO:0000256" key="4">
    <source>
        <dbReference type="ARBA" id="ARBA00023136"/>
    </source>
</evidence>
<evidence type="ECO:0000256" key="6">
    <source>
        <dbReference type="ARBA" id="ARBA00037937"/>
    </source>
</evidence>
<dbReference type="InterPro" id="IPR052205">
    <property type="entry name" value="FliO/MopB"/>
</dbReference>
<gene>
    <name evidence="8" type="primary">fliO</name>
    <name evidence="8" type="ORF">E0L21_09945</name>
</gene>
<keyword evidence="4 7" id="KW-0472">Membrane</keyword>
<dbReference type="OrthoDB" id="6897726at2"/>
<dbReference type="PANTHER" id="PTHR38766">
    <property type="entry name" value="FLAGELLAR PROTEIN FLIO"/>
    <property type="match status" value="1"/>
</dbReference>
<evidence type="ECO:0000256" key="3">
    <source>
        <dbReference type="ARBA" id="ARBA00022989"/>
    </source>
</evidence>
<dbReference type="NCBIfam" id="TIGR03500">
    <property type="entry name" value="FliO_TIGR"/>
    <property type="match status" value="1"/>
</dbReference>
<keyword evidence="9" id="KW-1185">Reference proteome</keyword>
<keyword evidence="1 7" id="KW-1003">Cell membrane</keyword>
<evidence type="ECO:0000256" key="7">
    <source>
        <dbReference type="RuleBase" id="RU362064"/>
    </source>
</evidence>
<reference evidence="8 9" key="1">
    <citation type="submission" date="2019-02" db="EMBL/GenBank/DDBJ databases">
        <title>The draft genome of Kosakonia quasisacchari strain WCHKQ120001.</title>
        <authorList>
            <person name="Wang C."/>
            <person name="Feng Y."/>
            <person name="Zong Z."/>
        </authorList>
    </citation>
    <scope>NUCLEOTIDE SEQUENCE [LARGE SCALE GENOMIC DNA]</scope>
    <source>
        <strain evidence="8 9">WCHKQ120001</strain>
    </source>
</reference>
<evidence type="ECO:0000256" key="1">
    <source>
        <dbReference type="ARBA" id="ARBA00022475"/>
    </source>
</evidence>
<organism evidence="8 9">
    <name type="scientific">Kosakonia quasisacchari</name>
    <dbReference type="NCBI Taxonomy" id="2529380"/>
    <lineage>
        <taxon>Bacteria</taxon>
        <taxon>Pseudomonadati</taxon>
        <taxon>Pseudomonadota</taxon>
        <taxon>Gammaproteobacteria</taxon>
        <taxon>Enterobacterales</taxon>
        <taxon>Enterobacteriaceae</taxon>
        <taxon>Kosakonia</taxon>
    </lineage>
</organism>
<protein>
    <recommendedName>
        <fullName evidence="7">Flagellar protein</fullName>
    </recommendedName>
</protein>
<evidence type="ECO:0000313" key="8">
    <source>
        <dbReference type="EMBL" id="TCC09570.1"/>
    </source>
</evidence>
<keyword evidence="8" id="KW-0966">Cell projection</keyword>
<keyword evidence="3 7" id="KW-1133">Transmembrane helix</keyword>
<proteinExistence type="inferred from homology"/>
<keyword evidence="2 7" id="KW-0812">Transmembrane</keyword>
<comment type="caution">
    <text evidence="8">The sequence shown here is derived from an EMBL/GenBank/DDBJ whole genome shotgun (WGS) entry which is preliminary data.</text>
</comment>
<dbReference type="GO" id="GO:0009425">
    <property type="term" value="C:bacterial-type flagellum basal body"/>
    <property type="evidence" value="ECO:0007669"/>
    <property type="project" value="UniProtKB-SubCell"/>
</dbReference>
<name>A0A4R0HIS2_9ENTR</name>
<comment type="subcellular location">
    <subcellularLocation>
        <location evidence="7">Cell membrane</location>
    </subcellularLocation>
    <subcellularLocation>
        <location evidence="7">Bacterial flagellum basal body</location>
    </subcellularLocation>
</comment>
<dbReference type="GO" id="GO:0005886">
    <property type="term" value="C:plasma membrane"/>
    <property type="evidence" value="ECO:0007669"/>
    <property type="project" value="UniProtKB-SubCell"/>
</dbReference>
<evidence type="ECO:0000256" key="5">
    <source>
        <dbReference type="ARBA" id="ARBA00023143"/>
    </source>
</evidence>
<feature type="transmembrane region" description="Helical" evidence="7">
    <location>
        <begin position="20"/>
        <end position="43"/>
    </location>
</feature>
<evidence type="ECO:0000256" key="2">
    <source>
        <dbReference type="ARBA" id="ARBA00022692"/>
    </source>
</evidence>
<dbReference type="RefSeq" id="WP_131409005.1">
    <property type="nucleotide sequence ID" value="NZ_SJOP01000007.1"/>
</dbReference>
<keyword evidence="8" id="KW-0282">Flagellum</keyword>
<dbReference type="Proteomes" id="UP000291793">
    <property type="component" value="Unassembled WGS sequence"/>
</dbReference>
<dbReference type="Pfam" id="PF04347">
    <property type="entry name" value="FliO"/>
    <property type="match status" value="1"/>
</dbReference>